<dbReference type="PATRIC" id="fig|1227739.3.peg.4322"/>
<keyword evidence="2 6" id="KW-0698">rRNA processing</keyword>
<keyword evidence="3 6" id="KW-0489">Methyltransferase</keyword>
<dbReference type="KEGG" id="hsw:Hsw_4176"/>
<evidence type="ECO:0000259" key="7">
    <source>
        <dbReference type="Pfam" id="PF00590"/>
    </source>
</evidence>
<dbReference type="PIRSF" id="PIRSF005917">
    <property type="entry name" value="MTase_YraL"/>
    <property type="match status" value="1"/>
</dbReference>
<protein>
    <recommendedName>
        <fullName evidence="6">Ribosomal RNA small subunit methyltransferase I</fullName>
        <ecNumber evidence="6">2.1.1.198</ecNumber>
    </recommendedName>
    <alternativeName>
        <fullName evidence="6">16S rRNA 2'-O-ribose C1402 methyltransferase</fullName>
    </alternativeName>
    <alternativeName>
        <fullName evidence="6">rRNA (cytidine-2'-O-)-methyltransferase RsmI</fullName>
    </alternativeName>
</protein>
<keyword evidence="4 6" id="KW-0808">Transferase</keyword>
<evidence type="ECO:0000256" key="6">
    <source>
        <dbReference type="HAMAP-Rule" id="MF_01877"/>
    </source>
</evidence>
<keyword evidence="5 6" id="KW-0949">S-adenosyl-L-methionine</keyword>
<dbReference type="PROSITE" id="PS01296">
    <property type="entry name" value="RSMI"/>
    <property type="match status" value="1"/>
</dbReference>
<gene>
    <name evidence="6" type="primary">rsmI</name>
    <name evidence="8" type="ORF">Hsw_4176</name>
</gene>
<dbReference type="InterPro" id="IPR014777">
    <property type="entry name" value="4pyrrole_Mease_sub1"/>
</dbReference>
<reference evidence="8 9" key="1">
    <citation type="submission" date="2014-01" db="EMBL/GenBank/DDBJ databases">
        <title>Complete genome sequence of ionizing-radiation resistance bacterium Hymenobacter swuensis DY53.</title>
        <authorList>
            <person name="Jung J.-H."/>
            <person name="Jeong S.-W."/>
            <person name="Joe M.-H."/>
            <person name="Cho y.-j."/>
            <person name="Kim M.-K."/>
            <person name="Lim S.-Y."/>
        </authorList>
    </citation>
    <scope>NUCLEOTIDE SEQUENCE [LARGE SCALE GENOMIC DNA]</scope>
    <source>
        <strain evidence="8 9">DY53</strain>
    </source>
</reference>
<evidence type="ECO:0000256" key="2">
    <source>
        <dbReference type="ARBA" id="ARBA00022552"/>
    </source>
</evidence>
<dbReference type="InterPro" id="IPR000878">
    <property type="entry name" value="4pyrrol_Mease"/>
</dbReference>
<dbReference type="AlphaFoldDB" id="W8FAV1"/>
<keyword evidence="1 6" id="KW-0963">Cytoplasm</keyword>
<dbReference type="GO" id="GO:0070677">
    <property type="term" value="F:rRNA (cytosine-2'-O-)-methyltransferase activity"/>
    <property type="evidence" value="ECO:0007669"/>
    <property type="project" value="UniProtKB-UniRule"/>
</dbReference>
<accession>W8FAV1</accession>
<comment type="subcellular location">
    <subcellularLocation>
        <location evidence="6">Cytoplasm</location>
    </subcellularLocation>
</comment>
<dbReference type="STRING" id="1227739.Hsw_4176"/>
<evidence type="ECO:0000256" key="4">
    <source>
        <dbReference type="ARBA" id="ARBA00022679"/>
    </source>
</evidence>
<comment type="function">
    <text evidence="6">Catalyzes the 2'-O-methylation of the ribose of cytidine 1402 (C1402) in 16S rRNA.</text>
</comment>
<evidence type="ECO:0000256" key="5">
    <source>
        <dbReference type="ARBA" id="ARBA00022691"/>
    </source>
</evidence>
<evidence type="ECO:0000256" key="1">
    <source>
        <dbReference type="ARBA" id="ARBA00022490"/>
    </source>
</evidence>
<dbReference type="PANTHER" id="PTHR46111">
    <property type="entry name" value="RIBOSOMAL RNA SMALL SUBUNIT METHYLTRANSFERASE I"/>
    <property type="match status" value="1"/>
</dbReference>
<dbReference type="InterPro" id="IPR014776">
    <property type="entry name" value="4pyrrole_Mease_sub2"/>
</dbReference>
<dbReference type="Gene3D" id="3.40.1010.10">
    <property type="entry name" value="Cobalt-precorrin-4 Transmethylase, Domain 1"/>
    <property type="match status" value="1"/>
</dbReference>
<dbReference type="HAMAP" id="MF_01877">
    <property type="entry name" value="16SrRNA_methyltr_I"/>
    <property type="match status" value="1"/>
</dbReference>
<evidence type="ECO:0000313" key="8">
    <source>
        <dbReference type="EMBL" id="AHJ99771.1"/>
    </source>
</evidence>
<sequence length="267" mass="29799">MSEFSPDNWQLAIHNSATFVAMADAPKTLLYLVPTPIGNLEDITLRAIRVLGEVDIVLAEDTRTSGRLLQHLGLKKSMLSYHLHNEHQQVQRLLVRLERGETMALVSDAGTPGISDPGFLLVRECLARGLRVECLPGATAFVPALLKSGFGAERFTFEGFLPVKKGRQTRLQELVHEHRTMIFYESPHRIVKTLEQLAAVLGPERPASVSRELTKLFEETITAPLAELAANFAARAAIKGEIVLVVQGREKEERIKQDRYADNDRDE</sequence>
<keyword evidence="9" id="KW-1185">Reference proteome</keyword>
<dbReference type="InterPro" id="IPR035996">
    <property type="entry name" value="4pyrrol_Methylase_sf"/>
</dbReference>
<dbReference type="Gene3D" id="3.30.950.10">
    <property type="entry name" value="Methyltransferase, Cobalt-precorrin-4 Transmethylase, Domain 2"/>
    <property type="match status" value="1"/>
</dbReference>
<dbReference type="NCBIfam" id="TIGR00096">
    <property type="entry name" value="16S rRNA (cytidine(1402)-2'-O)-methyltransferase"/>
    <property type="match status" value="1"/>
</dbReference>
<dbReference type="eggNOG" id="COG0313">
    <property type="taxonomic scope" value="Bacteria"/>
</dbReference>
<name>W8FAV1_9BACT</name>
<dbReference type="Pfam" id="PF00590">
    <property type="entry name" value="TP_methylase"/>
    <property type="match status" value="1"/>
</dbReference>
<dbReference type="InterPro" id="IPR008189">
    <property type="entry name" value="rRNA_ssu_MeTfrase_I"/>
</dbReference>
<evidence type="ECO:0000313" key="9">
    <source>
        <dbReference type="Proteomes" id="UP000019423"/>
    </source>
</evidence>
<organism evidence="8 9">
    <name type="scientific">Hymenobacter swuensis DY53</name>
    <dbReference type="NCBI Taxonomy" id="1227739"/>
    <lineage>
        <taxon>Bacteria</taxon>
        <taxon>Pseudomonadati</taxon>
        <taxon>Bacteroidota</taxon>
        <taxon>Cytophagia</taxon>
        <taxon>Cytophagales</taxon>
        <taxon>Hymenobacteraceae</taxon>
        <taxon>Hymenobacter</taxon>
    </lineage>
</organism>
<dbReference type="InterPro" id="IPR018063">
    <property type="entry name" value="SAM_MeTrfase_RsmI_CS"/>
</dbReference>
<dbReference type="Proteomes" id="UP000019423">
    <property type="component" value="Chromosome"/>
</dbReference>
<dbReference type="EMBL" id="CP007145">
    <property type="protein sequence ID" value="AHJ99771.1"/>
    <property type="molecule type" value="Genomic_DNA"/>
</dbReference>
<dbReference type="SUPFAM" id="SSF53790">
    <property type="entry name" value="Tetrapyrrole methylase"/>
    <property type="match status" value="1"/>
</dbReference>
<dbReference type="FunFam" id="3.40.1010.10:FF:000007">
    <property type="entry name" value="Ribosomal RNA small subunit methyltransferase I"/>
    <property type="match status" value="1"/>
</dbReference>
<feature type="domain" description="Tetrapyrrole methylase" evidence="7">
    <location>
        <begin position="30"/>
        <end position="229"/>
    </location>
</feature>
<dbReference type="HOGENOM" id="CLU_044779_4_0_10"/>
<dbReference type="GO" id="GO:0005737">
    <property type="term" value="C:cytoplasm"/>
    <property type="evidence" value="ECO:0007669"/>
    <property type="project" value="UniProtKB-SubCell"/>
</dbReference>
<proteinExistence type="inferred from homology"/>
<evidence type="ECO:0000256" key="3">
    <source>
        <dbReference type="ARBA" id="ARBA00022603"/>
    </source>
</evidence>
<dbReference type="FunFam" id="3.30.950.10:FF:000002">
    <property type="entry name" value="Ribosomal RNA small subunit methyltransferase I"/>
    <property type="match status" value="1"/>
</dbReference>
<dbReference type="CDD" id="cd11648">
    <property type="entry name" value="RsmI"/>
    <property type="match status" value="1"/>
</dbReference>
<comment type="catalytic activity">
    <reaction evidence="6">
        <text>cytidine(1402) in 16S rRNA + S-adenosyl-L-methionine = 2'-O-methylcytidine(1402) in 16S rRNA + S-adenosyl-L-homocysteine + H(+)</text>
        <dbReference type="Rhea" id="RHEA:42924"/>
        <dbReference type="Rhea" id="RHEA-COMP:10285"/>
        <dbReference type="Rhea" id="RHEA-COMP:10286"/>
        <dbReference type="ChEBI" id="CHEBI:15378"/>
        <dbReference type="ChEBI" id="CHEBI:57856"/>
        <dbReference type="ChEBI" id="CHEBI:59789"/>
        <dbReference type="ChEBI" id="CHEBI:74495"/>
        <dbReference type="ChEBI" id="CHEBI:82748"/>
        <dbReference type="EC" id="2.1.1.198"/>
    </reaction>
</comment>
<comment type="similarity">
    <text evidence="6">Belongs to the methyltransferase superfamily. RsmI family.</text>
</comment>
<dbReference type="EC" id="2.1.1.198" evidence="6"/>
<dbReference type="PANTHER" id="PTHR46111:SF1">
    <property type="entry name" value="RIBOSOMAL RNA SMALL SUBUNIT METHYLTRANSFERASE I"/>
    <property type="match status" value="1"/>
</dbReference>